<dbReference type="ExpressionAtlas" id="M8BJY8">
    <property type="expression patterns" value="baseline"/>
</dbReference>
<proteinExistence type="predicted"/>
<dbReference type="PANTHER" id="PTHR33115">
    <property type="entry name" value="ARM REPEAT SUPERFAMILY PROTEIN"/>
    <property type="match status" value="1"/>
</dbReference>
<organism evidence="1">
    <name type="scientific">Aegilops tauschii</name>
    <name type="common">Tausch's goatgrass</name>
    <name type="synonym">Aegilops squarrosa</name>
    <dbReference type="NCBI Taxonomy" id="37682"/>
    <lineage>
        <taxon>Eukaryota</taxon>
        <taxon>Viridiplantae</taxon>
        <taxon>Streptophyta</taxon>
        <taxon>Embryophyta</taxon>
        <taxon>Tracheophyta</taxon>
        <taxon>Spermatophyta</taxon>
        <taxon>Magnoliopsida</taxon>
        <taxon>Liliopsida</taxon>
        <taxon>Poales</taxon>
        <taxon>Poaceae</taxon>
        <taxon>BOP clade</taxon>
        <taxon>Pooideae</taxon>
        <taxon>Triticodae</taxon>
        <taxon>Triticeae</taxon>
        <taxon>Triticinae</taxon>
        <taxon>Aegilops</taxon>
    </lineage>
</organism>
<dbReference type="EnsemblPlants" id="EMT25290">
    <property type="protein sequence ID" value="EMT25290"/>
    <property type="gene ID" value="F775_03703"/>
</dbReference>
<evidence type="ECO:0000313" key="1">
    <source>
        <dbReference type="EnsemblPlants" id="EMT25290"/>
    </source>
</evidence>
<dbReference type="Gene3D" id="1.25.10.10">
    <property type="entry name" value="Leucine-rich Repeat Variant"/>
    <property type="match status" value="1"/>
</dbReference>
<dbReference type="AlphaFoldDB" id="M8BJY8"/>
<sequence length="798" mass="88770">MGDARMVSFRVWISSIFYDSVRAERKYHDVHTQLAREQRQKRQASTIVDLTLASTFVDRILFGIFMPVVYLALSGPFLCAMLSVLRLAKQDYGIADGDTSKANLKPALNLFYCVSLAQGTMFLSCTVLGTVVNRKALSSIAQKHGLSPTVLRAYSHKTKEMCQNNPESRVSWNLITYGADLLDSQCPEDYAAGGRALVMLIDQSTPLQIRRLLMRSPRQRIQKLIRTLAWRSPQDQEMRWLAARLVEHLAANLNLAHFPGALECVSSLFDEDSLLLTFVPGQRENGEEFDRDLVLPGLRILENLAHDRHNCTLIYNTKDLLSKIVAPISSNELIEDIKSSAAWTKVLHMSLKVVSRLMGSTGTTGEEMRNLFANDSNAVSNLEAILDMDTKSGSGVIELHVQAIEVLTQLVLHHPASSATRGRGKLVERALHIFVTVDWMGDYLENEKRKIGQPTQPILRSMQPRMVNPCLFFFTGYSTEEQMVKEAAEAPGKKKMKEAQETASRLKEKAGEALAMLSSDLESIKSIPGCDDGVHCLTELLDSNVKTIKCKISATDTVEIEIKIGCRISAAVILKHLSNYIKAPTLRKVLTELLPVKQAEARGTRRIRCWEPVTHYNSRSRSDIENPSDGGEGKPSALLSANQQCDETRLQAELLSLITKIRASNNLNFTEILLSQTPPNTLEDFVVMLKKMVEDNMYATPACLAIQKLTCEMVEEFLQDDANVEVIDKHDIIGTLLKASKTMDRLESSMHFTGVRHDCHGVPLKPLSSVLAKRAGDLLTQRKRALGINIAPAGVPPP</sequence>
<dbReference type="InterPro" id="IPR011989">
    <property type="entry name" value="ARM-like"/>
</dbReference>
<reference evidence="1" key="1">
    <citation type="submission" date="2015-06" db="UniProtKB">
        <authorList>
            <consortium name="EnsemblPlants"/>
        </authorList>
    </citation>
    <scope>IDENTIFICATION</scope>
</reference>
<dbReference type="SUPFAM" id="SSF48371">
    <property type="entry name" value="ARM repeat"/>
    <property type="match status" value="1"/>
</dbReference>
<dbReference type="InterPro" id="IPR016024">
    <property type="entry name" value="ARM-type_fold"/>
</dbReference>
<name>M8BJY8_AEGTA</name>
<protein>
    <submittedName>
        <fullName evidence="1">Uncharacterized protein</fullName>
    </submittedName>
</protein>
<accession>M8BJY8</accession>
<dbReference type="PANTHER" id="PTHR33115:SF69">
    <property type="entry name" value="GENOME ASSEMBLY, CHROMOSOME: II"/>
    <property type="match status" value="1"/>
</dbReference>